<evidence type="ECO:0000313" key="1">
    <source>
        <dbReference type="EMBL" id="GES52426.1"/>
    </source>
</evidence>
<dbReference type="EMBL" id="BLAJ01000007">
    <property type="protein sequence ID" value="GES52426.1"/>
    <property type="molecule type" value="Genomic_DNA"/>
</dbReference>
<gene>
    <name evidence="1" type="ORF">RsS93_50400</name>
</gene>
<organism evidence="1 2">
    <name type="scientific">Rhizobium dioscoreae</name>
    <dbReference type="NCBI Taxonomy" id="2653122"/>
    <lineage>
        <taxon>Bacteria</taxon>
        <taxon>Pseudomonadati</taxon>
        <taxon>Pseudomonadota</taxon>
        <taxon>Alphaproteobacteria</taxon>
        <taxon>Hyphomicrobiales</taxon>
        <taxon>Rhizobiaceae</taxon>
        <taxon>Rhizobium/Agrobacterium group</taxon>
        <taxon>Rhizobium</taxon>
    </lineage>
</organism>
<sequence length="195" mass="22712">MSTGELIAYLDSDNTWRPNFASTVVKAFSDNSQQKTAYSRLLFLDEVEQQSATLFFPFERKSILYQNFIDMNVFVHRRECIEKYGIFDTKLARLVDWDLVLRYTKDTAPMVVPETLCEYYVGRPGSGRISNTENMKRAMHQIITKNIAEIAELDLHKLILSGHPHRHATLVQPAWDRYYREILHSLMPDHSLAIN</sequence>
<protein>
    <recommendedName>
        <fullName evidence="3">Glycosyltransferase family 2 protein</fullName>
    </recommendedName>
</protein>
<evidence type="ECO:0000313" key="2">
    <source>
        <dbReference type="Proteomes" id="UP000390335"/>
    </source>
</evidence>
<dbReference type="Proteomes" id="UP000390335">
    <property type="component" value="Unassembled WGS sequence"/>
</dbReference>
<proteinExistence type="predicted"/>
<dbReference type="SUPFAM" id="SSF53448">
    <property type="entry name" value="Nucleotide-diphospho-sugar transferases"/>
    <property type="match status" value="1"/>
</dbReference>
<reference evidence="1 2" key="1">
    <citation type="journal article" date="2020" name="Genome Biol. Evol.">
        <title>Rhizobium dioscoreae sp. nov., a plant growth-promoting bacterium isolated from yam (Dioscorea species).</title>
        <authorList>
            <person name="Ouyabe M."/>
            <person name="Tanaka N."/>
            <person name="Shiwa Y."/>
            <person name="Fujita N."/>
            <person name="Kikuno H."/>
            <person name="Babil P."/>
            <person name="Shiwachi H."/>
        </authorList>
    </citation>
    <scope>NUCLEOTIDE SEQUENCE [LARGE SCALE GENOMIC DNA]</scope>
    <source>
        <strain evidence="1 2">S-93</strain>
    </source>
</reference>
<dbReference type="Gene3D" id="3.90.550.10">
    <property type="entry name" value="Spore Coat Polysaccharide Biosynthesis Protein SpsA, Chain A"/>
    <property type="match status" value="1"/>
</dbReference>
<dbReference type="InterPro" id="IPR029044">
    <property type="entry name" value="Nucleotide-diphossugar_trans"/>
</dbReference>
<evidence type="ECO:0008006" key="3">
    <source>
        <dbReference type="Google" id="ProtNLM"/>
    </source>
</evidence>
<name>A0ABQ0ZA43_9HYPH</name>
<comment type="caution">
    <text evidence="1">The sequence shown here is derived from an EMBL/GenBank/DDBJ whole genome shotgun (WGS) entry which is preliminary data.</text>
</comment>
<accession>A0ABQ0ZA43</accession>
<keyword evidence="2" id="KW-1185">Reference proteome</keyword>